<feature type="chain" id="PRO_5016605044" description="Heme haloperoxidase family profile domain-containing protein" evidence="9">
    <location>
        <begin position="21"/>
        <end position="369"/>
    </location>
</feature>
<dbReference type="PANTHER" id="PTHR33577:SF19">
    <property type="entry name" value="HEME HALOPEROXIDASE FAMILY PROFILE DOMAIN-CONTAINING PROTEIN-RELATED"/>
    <property type="match status" value="1"/>
</dbReference>
<keyword evidence="3" id="KW-0349">Heme</keyword>
<dbReference type="PANTHER" id="PTHR33577">
    <property type="entry name" value="STERIGMATOCYSTIN BIOSYNTHESIS PEROXIDASE STCC-RELATED"/>
    <property type="match status" value="1"/>
</dbReference>
<accession>A0A367L7E8</accession>
<keyword evidence="2" id="KW-0575">Peroxidase</keyword>
<protein>
    <recommendedName>
        <fullName evidence="10">Heme haloperoxidase family profile domain-containing protein</fullName>
    </recommendedName>
</protein>
<evidence type="ECO:0000256" key="2">
    <source>
        <dbReference type="ARBA" id="ARBA00022559"/>
    </source>
</evidence>
<gene>
    <name evidence="11" type="ORF">L249_4363</name>
</gene>
<evidence type="ECO:0000256" key="8">
    <source>
        <dbReference type="SAM" id="MobiDB-lite"/>
    </source>
</evidence>
<comment type="similarity">
    <text evidence="7">Belongs to the chloroperoxidase family.</text>
</comment>
<dbReference type="GO" id="GO:0046872">
    <property type="term" value="F:metal ion binding"/>
    <property type="evidence" value="ECO:0007669"/>
    <property type="project" value="UniProtKB-KW"/>
</dbReference>
<reference evidence="11 12" key="1">
    <citation type="journal article" date="2015" name="BMC Genomics">
        <title>Insights from the genome of Ophiocordyceps polyrhachis-furcata to pathogenicity and host specificity in insect fungi.</title>
        <authorList>
            <person name="Wichadakul D."/>
            <person name="Kobmoo N."/>
            <person name="Ingsriswang S."/>
            <person name="Tangphatsornruang S."/>
            <person name="Chantasingh D."/>
            <person name="Luangsa-ard J.J."/>
            <person name="Eurwilaichitr L."/>
        </authorList>
    </citation>
    <scope>NUCLEOTIDE SEQUENCE [LARGE SCALE GENOMIC DNA]</scope>
    <source>
        <strain evidence="11 12">BCC 54312</strain>
    </source>
</reference>
<evidence type="ECO:0000313" key="11">
    <source>
        <dbReference type="EMBL" id="RCI10339.1"/>
    </source>
</evidence>
<evidence type="ECO:0000256" key="6">
    <source>
        <dbReference type="ARBA" id="ARBA00023004"/>
    </source>
</evidence>
<dbReference type="InterPro" id="IPR000028">
    <property type="entry name" value="Chloroperoxidase"/>
</dbReference>
<comment type="caution">
    <text evidence="11">The sequence shown here is derived from an EMBL/GenBank/DDBJ whole genome shotgun (WGS) entry which is preliminary data.</text>
</comment>
<evidence type="ECO:0000313" key="12">
    <source>
        <dbReference type="Proteomes" id="UP000253664"/>
    </source>
</evidence>
<dbReference type="AlphaFoldDB" id="A0A367L7E8"/>
<evidence type="ECO:0000256" key="9">
    <source>
        <dbReference type="SAM" id="SignalP"/>
    </source>
</evidence>
<keyword evidence="12" id="KW-1185">Reference proteome</keyword>
<dbReference type="Gene3D" id="1.10.489.10">
    <property type="entry name" value="Chloroperoxidase-like"/>
    <property type="match status" value="1"/>
</dbReference>
<keyword evidence="5" id="KW-0560">Oxidoreductase</keyword>
<dbReference type="Pfam" id="PF01328">
    <property type="entry name" value="Peroxidase_2"/>
    <property type="match status" value="1"/>
</dbReference>
<keyword evidence="9" id="KW-0732">Signal</keyword>
<evidence type="ECO:0000259" key="10">
    <source>
        <dbReference type="PROSITE" id="PS51405"/>
    </source>
</evidence>
<feature type="signal peptide" evidence="9">
    <location>
        <begin position="1"/>
        <end position="20"/>
    </location>
</feature>
<keyword evidence="4" id="KW-0479">Metal-binding</keyword>
<keyword evidence="6" id="KW-0408">Iron</keyword>
<evidence type="ECO:0000256" key="5">
    <source>
        <dbReference type="ARBA" id="ARBA00023002"/>
    </source>
</evidence>
<feature type="domain" description="Heme haloperoxidase family profile" evidence="10">
    <location>
        <begin position="76"/>
        <end position="301"/>
    </location>
</feature>
<dbReference type="OrthoDB" id="407298at2759"/>
<evidence type="ECO:0000256" key="7">
    <source>
        <dbReference type="ARBA" id="ARBA00025795"/>
    </source>
</evidence>
<dbReference type="EMBL" id="LKCN02000012">
    <property type="protein sequence ID" value="RCI10339.1"/>
    <property type="molecule type" value="Genomic_DNA"/>
</dbReference>
<organism evidence="11 12">
    <name type="scientific">Ophiocordyceps polyrhachis-furcata BCC 54312</name>
    <dbReference type="NCBI Taxonomy" id="1330021"/>
    <lineage>
        <taxon>Eukaryota</taxon>
        <taxon>Fungi</taxon>
        <taxon>Dikarya</taxon>
        <taxon>Ascomycota</taxon>
        <taxon>Pezizomycotina</taxon>
        <taxon>Sordariomycetes</taxon>
        <taxon>Hypocreomycetidae</taxon>
        <taxon>Hypocreales</taxon>
        <taxon>Ophiocordycipitaceae</taxon>
        <taxon>Ophiocordyceps</taxon>
    </lineage>
</organism>
<sequence length="369" mass="40355">MRAWHLISFYLVTSLDPVAGFPQFVNGQFRLPFLPGQLSQPPFGPANSPILTPRNPGDPSTWRCPPGTPGARRDANGHYFQPPGPNDSRGPCPGLNALANHGYFRRSGKQVNLLNIVFDALRGIGVSPEIGLIVGALGYISKLADLKRVLSLGFDLDELAGHLPTFAIEHDCSFSREDYALGNNNDFNPDLWAVALKELGNSKNVNAFSLGRAKGARVMDEKRRRGFNSYEPRSIAFGAVEVGLILTTLSPLSLGLVVGNSPLEWVRSLFEQERLPCEWAPFPLKTNTITVLALGVESLLGNKRLLGDVLEGIILSPKGILDALFRHRNGTRPSSEVRQHQLSLMRYAFSEAGHNASGVDELERLWGGE</sequence>
<proteinExistence type="inferred from homology"/>
<dbReference type="PROSITE" id="PS51405">
    <property type="entry name" value="HEME_HALOPEROXIDASE"/>
    <property type="match status" value="1"/>
</dbReference>
<evidence type="ECO:0000256" key="4">
    <source>
        <dbReference type="ARBA" id="ARBA00022723"/>
    </source>
</evidence>
<dbReference type="Proteomes" id="UP000253664">
    <property type="component" value="Unassembled WGS sequence"/>
</dbReference>
<evidence type="ECO:0000256" key="3">
    <source>
        <dbReference type="ARBA" id="ARBA00022617"/>
    </source>
</evidence>
<feature type="region of interest" description="Disordered" evidence="8">
    <location>
        <begin position="54"/>
        <end position="91"/>
    </location>
</feature>
<dbReference type="STRING" id="1330021.A0A367L7E8"/>
<dbReference type="InterPro" id="IPR036851">
    <property type="entry name" value="Chloroperoxidase-like_sf"/>
</dbReference>
<name>A0A367L7E8_9HYPO</name>
<evidence type="ECO:0000256" key="1">
    <source>
        <dbReference type="ARBA" id="ARBA00001970"/>
    </source>
</evidence>
<comment type="cofactor">
    <cofactor evidence="1">
        <name>heme b</name>
        <dbReference type="ChEBI" id="CHEBI:60344"/>
    </cofactor>
</comment>
<dbReference type="SUPFAM" id="SSF47571">
    <property type="entry name" value="Cloroperoxidase"/>
    <property type="match status" value="1"/>
</dbReference>
<dbReference type="GO" id="GO:0004601">
    <property type="term" value="F:peroxidase activity"/>
    <property type="evidence" value="ECO:0007669"/>
    <property type="project" value="UniProtKB-KW"/>
</dbReference>